<dbReference type="RefSeq" id="WP_243605842.1">
    <property type="nucleotide sequence ID" value="NZ_JALGRD010000005.1"/>
</dbReference>
<feature type="domain" description="Type 4 fimbrial biogenesis protein PilX N-terminal" evidence="1">
    <location>
        <begin position="10"/>
        <end position="60"/>
    </location>
</feature>
<dbReference type="EMBL" id="JALGRD010000005">
    <property type="protein sequence ID" value="MCJ0973722.1"/>
    <property type="molecule type" value="Genomic_DNA"/>
</dbReference>
<reference evidence="2" key="1">
    <citation type="submission" date="2022-03" db="EMBL/GenBank/DDBJ databases">
        <title>Pseudomonas marianensis sp. nov., a marine bacterium isolated from deep-sea sediments of the Mariana Trench.</title>
        <authorList>
            <person name="Wei Y."/>
        </authorList>
    </citation>
    <scope>NUCLEOTIDE SEQUENCE</scope>
    <source>
        <strain evidence="2">PS1</strain>
    </source>
</reference>
<sequence>MNYPQPKYQRGATLLVALVLLLVITILAISSIREAALEERIVGNVRDQQAAFNGAESALREAETRLANSSGPPATATPCAATLCVLTSPPTTISFLDWGWWQSNAITYQGATSDNTTLGVASTPRWQTAFIGFDPADSNGTVEVTDPDLRSKGVGPYYYQVNAASQGRSTRTMTSLQSVTVQRY</sequence>
<comment type="caution">
    <text evidence="2">The sequence shown here is derived from an EMBL/GenBank/DDBJ whole genome shotgun (WGS) entry which is preliminary data.</text>
</comment>
<accession>A0A9X1W300</accession>
<dbReference type="Proteomes" id="UP001139682">
    <property type="component" value="Unassembled WGS sequence"/>
</dbReference>
<name>A0A9X1W300_9GAMM</name>
<proteinExistence type="predicted"/>
<organism evidence="2 3">
    <name type="scientific">Stutzerimonas marianensis</name>
    <dbReference type="NCBI Taxonomy" id="2929513"/>
    <lineage>
        <taxon>Bacteria</taxon>
        <taxon>Pseudomonadati</taxon>
        <taxon>Pseudomonadota</taxon>
        <taxon>Gammaproteobacteria</taxon>
        <taxon>Pseudomonadales</taxon>
        <taxon>Pseudomonadaceae</taxon>
        <taxon>Stutzerimonas</taxon>
    </lineage>
</organism>
<evidence type="ECO:0000259" key="1">
    <source>
        <dbReference type="Pfam" id="PF14341"/>
    </source>
</evidence>
<protein>
    <submittedName>
        <fullName evidence="2">PilX N-terminal domain-containing pilus assembly protein</fullName>
    </submittedName>
</protein>
<evidence type="ECO:0000313" key="2">
    <source>
        <dbReference type="EMBL" id="MCJ0973722.1"/>
    </source>
</evidence>
<evidence type="ECO:0000313" key="3">
    <source>
        <dbReference type="Proteomes" id="UP001139682"/>
    </source>
</evidence>
<gene>
    <name evidence="2" type="ORF">MST27_10115</name>
</gene>
<dbReference type="Pfam" id="PF14341">
    <property type="entry name" value="PilX_N"/>
    <property type="match status" value="1"/>
</dbReference>
<dbReference type="AlphaFoldDB" id="A0A9X1W300"/>
<dbReference type="InterPro" id="IPR025746">
    <property type="entry name" value="PilX_N_dom"/>
</dbReference>
<keyword evidence="3" id="KW-1185">Reference proteome</keyword>